<proteinExistence type="inferred from homology"/>
<gene>
    <name evidence="2" type="primary">arsC</name>
    <name evidence="2" type="ordered locus">P9515_05761</name>
</gene>
<dbReference type="OrthoDB" id="9794155at2"/>
<dbReference type="eggNOG" id="COG1393">
    <property type="taxonomic scope" value="Bacteria"/>
</dbReference>
<evidence type="ECO:0000313" key="3">
    <source>
        <dbReference type="Proteomes" id="UP000001589"/>
    </source>
</evidence>
<keyword evidence="2" id="KW-0560">Oxidoreductase</keyword>
<dbReference type="EMBL" id="CP000552">
    <property type="protein sequence ID" value="ABM71785.1"/>
    <property type="molecule type" value="Genomic_DNA"/>
</dbReference>
<sequence length="118" mass="13927">MKKVIFYSYPKCSTCRKASKWLDQNNINYKFIDIVKEPPSKKFLEIALIQFSFDIKKIFNTRGKSFKLIDFDIFDLTKKKIIELLSNDGKLIKRPFLIINESELILGFNESEYAANFK</sequence>
<dbReference type="HOGENOM" id="CLU_116644_2_0_3"/>
<dbReference type="AlphaFoldDB" id="A2BVH4"/>
<protein>
    <submittedName>
        <fullName evidence="2">Putative arsenate reductase</fullName>
        <ecNumber evidence="2">1.20.4.1</ecNumber>
    </submittedName>
</protein>
<dbReference type="NCBIfam" id="TIGR01617">
    <property type="entry name" value="arsC_related"/>
    <property type="match status" value="1"/>
</dbReference>
<dbReference type="PANTHER" id="PTHR30041:SF8">
    <property type="entry name" value="PROTEIN YFFB"/>
    <property type="match status" value="1"/>
</dbReference>
<accession>A2BVH4</accession>
<dbReference type="RefSeq" id="WP_011819892.1">
    <property type="nucleotide sequence ID" value="NC_008817.1"/>
</dbReference>
<dbReference type="InterPro" id="IPR036249">
    <property type="entry name" value="Thioredoxin-like_sf"/>
</dbReference>
<reference evidence="2 3" key="1">
    <citation type="journal article" date="2007" name="PLoS Genet.">
        <title>Patterns and implications of gene gain and loss in the evolution of Prochlorococcus.</title>
        <authorList>
            <person name="Kettler G.C."/>
            <person name="Martiny A.C."/>
            <person name="Huang K."/>
            <person name="Zucker J."/>
            <person name="Coleman M.L."/>
            <person name="Rodrigue S."/>
            <person name="Chen F."/>
            <person name="Lapidus A."/>
            <person name="Ferriera S."/>
            <person name="Johnson J."/>
            <person name="Steglich C."/>
            <person name="Church G.M."/>
            <person name="Richardson P."/>
            <person name="Chisholm S.W."/>
        </authorList>
    </citation>
    <scope>NUCLEOTIDE SEQUENCE [LARGE SCALE GENOMIC DNA]</scope>
    <source>
        <strain evidence="2 3">MIT 9515</strain>
    </source>
</reference>
<dbReference type="PANTHER" id="PTHR30041">
    <property type="entry name" value="ARSENATE REDUCTASE"/>
    <property type="match status" value="1"/>
</dbReference>
<dbReference type="Proteomes" id="UP000001589">
    <property type="component" value="Chromosome"/>
</dbReference>
<name>A2BVH4_PROM5</name>
<dbReference type="PROSITE" id="PS51353">
    <property type="entry name" value="ARSC"/>
    <property type="match status" value="1"/>
</dbReference>
<dbReference type="KEGG" id="pmc:P9515_05761"/>
<dbReference type="Gene3D" id="3.40.30.10">
    <property type="entry name" value="Glutaredoxin"/>
    <property type="match status" value="1"/>
</dbReference>
<organism evidence="2 3">
    <name type="scientific">Prochlorococcus marinus (strain MIT 9515)</name>
    <dbReference type="NCBI Taxonomy" id="167542"/>
    <lineage>
        <taxon>Bacteria</taxon>
        <taxon>Bacillati</taxon>
        <taxon>Cyanobacteriota</taxon>
        <taxon>Cyanophyceae</taxon>
        <taxon>Synechococcales</taxon>
        <taxon>Prochlorococcaceae</taxon>
        <taxon>Prochlorococcus</taxon>
    </lineage>
</organism>
<dbReference type="Pfam" id="PF03960">
    <property type="entry name" value="ArsC"/>
    <property type="match status" value="1"/>
</dbReference>
<comment type="similarity">
    <text evidence="1">Belongs to the ArsC family.</text>
</comment>
<dbReference type="STRING" id="167542.P9515_05761"/>
<dbReference type="GeneID" id="60200700"/>
<dbReference type="SUPFAM" id="SSF52833">
    <property type="entry name" value="Thioredoxin-like"/>
    <property type="match status" value="1"/>
</dbReference>
<dbReference type="InterPro" id="IPR006504">
    <property type="entry name" value="Tscrpt_reg_Spx/MgsR"/>
</dbReference>
<dbReference type="EC" id="1.20.4.1" evidence="2"/>
<evidence type="ECO:0000256" key="1">
    <source>
        <dbReference type="PROSITE-ProRule" id="PRU01282"/>
    </source>
</evidence>
<dbReference type="InterPro" id="IPR006660">
    <property type="entry name" value="Arsenate_reductase-like"/>
</dbReference>
<dbReference type="GO" id="GO:0008794">
    <property type="term" value="F:arsenate reductase (glutaredoxin) activity"/>
    <property type="evidence" value="ECO:0007669"/>
    <property type="project" value="UniProtKB-EC"/>
</dbReference>
<evidence type="ECO:0000313" key="2">
    <source>
        <dbReference type="EMBL" id="ABM71785.1"/>
    </source>
</evidence>